<keyword evidence="6" id="KW-0067">ATP-binding</keyword>
<keyword evidence="7" id="KW-0460">Magnesium</keyword>
<dbReference type="GO" id="GO:0005524">
    <property type="term" value="F:ATP binding"/>
    <property type="evidence" value="ECO:0007669"/>
    <property type="project" value="UniProtKB-KW"/>
</dbReference>
<dbReference type="Proteomes" id="UP000192477">
    <property type="component" value="Unassembled WGS sequence"/>
</dbReference>
<feature type="domain" description="Polymerase beta nucleotidyltransferase" evidence="8">
    <location>
        <begin position="13"/>
        <end position="87"/>
    </location>
</feature>
<comment type="cofactor">
    <cofactor evidence="1">
        <name>Mg(2+)</name>
        <dbReference type="ChEBI" id="CHEBI:18420"/>
    </cofactor>
</comment>
<dbReference type="PANTHER" id="PTHR33571">
    <property type="entry name" value="SSL8005 PROTEIN"/>
    <property type="match status" value="1"/>
</dbReference>
<dbReference type="InterPro" id="IPR052038">
    <property type="entry name" value="Type-VII_TA_antitoxin"/>
</dbReference>
<sequence length="108" mass="12867">MLFSVEEIKKRVAPVAEKYQIPIVYIFGSYARNEATNESDIDFLVETKGMPESNYWVLYGEFFEELKEAVEHEIDLVEMEALSQPKLTEYQKQFLEKMMKERIKIFEK</sequence>
<reference evidence="9 10" key="1">
    <citation type="journal article" date="2017" name="BMC Microbiol.">
        <title>Comparative genomics of Enterococcus spp. isolated from bovine feces.</title>
        <authorList>
            <person name="Beukers A.G."/>
            <person name="Zaheer R."/>
            <person name="Goji N."/>
            <person name="Amoako K.K."/>
            <person name="Chaves A.V."/>
            <person name="Ward M.P."/>
            <person name="McAllister T.A."/>
        </authorList>
    </citation>
    <scope>NUCLEOTIDE SEQUENCE [LARGE SCALE GENOMIC DNA]</scope>
    <source>
        <strain evidence="9 10">F1129D 143</strain>
    </source>
</reference>
<gene>
    <name evidence="9" type="ORF">BH747_02120</name>
</gene>
<evidence type="ECO:0000259" key="8">
    <source>
        <dbReference type="Pfam" id="PF18765"/>
    </source>
</evidence>
<keyword evidence="3" id="KW-0548">Nucleotidyltransferase</keyword>
<dbReference type="SUPFAM" id="SSF81301">
    <property type="entry name" value="Nucleotidyltransferase"/>
    <property type="match status" value="1"/>
</dbReference>
<evidence type="ECO:0000313" key="9">
    <source>
        <dbReference type="EMBL" id="OQO71648.1"/>
    </source>
</evidence>
<evidence type="ECO:0000256" key="5">
    <source>
        <dbReference type="ARBA" id="ARBA00022741"/>
    </source>
</evidence>
<dbReference type="GO" id="GO:0016779">
    <property type="term" value="F:nucleotidyltransferase activity"/>
    <property type="evidence" value="ECO:0007669"/>
    <property type="project" value="UniProtKB-KW"/>
</dbReference>
<dbReference type="STRING" id="112904.BH747_02120"/>
<dbReference type="GO" id="GO:0046872">
    <property type="term" value="F:metal ion binding"/>
    <property type="evidence" value="ECO:0007669"/>
    <property type="project" value="UniProtKB-KW"/>
</dbReference>
<evidence type="ECO:0000313" key="10">
    <source>
        <dbReference type="Proteomes" id="UP000192477"/>
    </source>
</evidence>
<keyword evidence="4" id="KW-0479">Metal-binding</keyword>
<evidence type="ECO:0000256" key="6">
    <source>
        <dbReference type="ARBA" id="ARBA00022840"/>
    </source>
</evidence>
<keyword evidence="5" id="KW-0547">Nucleotide-binding</keyword>
<dbReference type="Gene3D" id="3.30.460.10">
    <property type="entry name" value="Beta Polymerase, domain 2"/>
    <property type="match status" value="1"/>
</dbReference>
<proteinExistence type="predicted"/>
<evidence type="ECO:0000256" key="2">
    <source>
        <dbReference type="ARBA" id="ARBA00022679"/>
    </source>
</evidence>
<accession>A0A1V8YGG6</accession>
<protein>
    <submittedName>
        <fullName evidence="9">Nucleotidyltransferase</fullName>
    </submittedName>
</protein>
<dbReference type="EMBL" id="MJEA01000001">
    <property type="protein sequence ID" value="OQO71648.1"/>
    <property type="molecule type" value="Genomic_DNA"/>
</dbReference>
<evidence type="ECO:0000256" key="7">
    <source>
        <dbReference type="ARBA" id="ARBA00022842"/>
    </source>
</evidence>
<comment type="caution">
    <text evidence="9">The sequence shown here is derived from an EMBL/GenBank/DDBJ whole genome shotgun (WGS) entry which is preliminary data.</text>
</comment>
<evidence type="ECO:0000256" key="4">
    <source>
        <dbReference type="ARBA" id="ARBA00022723"/>
    </source>
</evidence>
<keyword evidence="2 9" id="KW-0808">Transferase</keyword>
<dbReference type="PANTHER" id="PTHR33571:SF14">
    <property type="entry name" value="PROTEIN ADENYLYLTRANSFERASE MJ0435-RELATED"/>
    <property type="match status" value="1"/>
</dbReference>
<organism evidence="9 10">
    <name type="scientific">Enterococcus villorum</name>
    <dbReference type="NCBI Taxonomy" id="112904"/>
    <lineage>
        <taxon>Bacteria</taxon>
        <taxon>Bacillati</taxon>
        <taxon>Bacillota</taxon>
        <taxon>Bacilli</taxon>
        <taxon>Lactobacillales</taxon>
        <taxon>Enterococcaceae</taxon>
        <taxon>Enterococcus</taxon>
    </lineage>
</organism>
<dbReference type="AlphaFoldDB" id="A0A1V8YGG6"/>
<dbReference type="OrthoDB" id="9809668at2"/>
<dbReference type="CDD" id="cd05403">
    <property type="entry name" value="NT_KNTase_like"/>
    <property type="match status" value="1"/>
</dbReference>
<dbReference type="RefSeq" id="WP_081181990.1">
    <property type="nucleotide sequence ID" value="NZ_MJEA01000001.1"/>
</dbReference>
<name>A0A1V8YGG6_9ENTE</name>
<dbReference type="InterPro" id="IPR041633">
    <property type="entry name" value="Polbeta"/>
</dbReference>
<dbReference type="Pfam" id="PF18765">
    <property type="entry name" value="Polbeta"/>
    <property type="match status" value="1"/>
</dbReference>
<evidence type="ECO:0000256" key="1">
    <source>
        <dbReference type="ARBA" id="ARBA00001946"/>
    </source>
</evidence>
<evidence type="ECO:0000256" key="3">
    <source>
        <dbReference type="ARBA" id="ARBA00022695"/>
    </source>
</evidence>
<dbReference type="InterPro" id="IPR043519">
    <property type="entry name" value="NT_sf"/>
</dbReference>